<protein>
    <submittedName>
        <fullName evidence="5">Acyl carrier protein</fullName>
    </submittedName>
</protein>
<gene>
    <name evidence="5" type="ORF">G3I29_13525</name>
    <name evidence="4" type="ORF">STHAL_19385</name>
</gene>
<dbReference type="InterPro" id="IPR006162">
    <property type="entry name" value="Ppantetheine_attach_site"/>
</dbReference>
<reference evidence="4 7" key="2">
    <citation type="submission" date="2021-07" db="EMBL/GenBank/DDBJ databases">
        <title>Sequencing Streptomyces halstedii LGO-A4 genome an citrus endophytic actinomycete.</title>
        <authorList>
            <person name="Samborskyy M."/>
            <person name="Scott N."/>
            <person name="Deglau R."/>
            <person name="Dickens S."/>
            <person name="Oliveira L.G."/>
        </authorList>
    </citation>
    <scope>NUCLEOTIDE SEQUENCE [LARGE SCALE GENOMIC DNA]</scope>
    <source>
        <strain evidence="4 7">LGO-A4</strain>
    </source>
</reference>
<dbReference type="Pfam" id="PF00550">
    <property type="entry name" value="PP-binding"/>
    <property type="match status" value="1"/>
</dbReference>
<dbReference type="InterPro" id="IPR036736">
    <property type="entry name" value="ACP-like_sf"/>
</dbReference>
<dbReference type="AlphaFoldDB" id="A0A6N9U188"/>
<dbReference type="PROSITE" id="PS00012">
    <property type="entry name" value="PHOSPHOPANTETHEINE"/>
    <property type="match status" value="1"/>
</dbReference>
<dbReference type="SUPFAM" id="SSF47336">
    <property type="entry name" value="ACP-like"/>
    <property type="match status" value="1"/>
</dbReference>
<proteinExistence type="predicted"/>
<evidence type="ECO:0000259" key="3">
    <source>
        <dbReference type="PROSITE" id="PS50075"/>
    </source>
</evidence>
<comment type="caution">
    <text evidence="5">The sequence shown here is derived from an EMBL/GenBank/DDBJ whole genome shotgun (WGS) entry which is preliminary data.</text>
</comment>
<sequence>MNQDILEVVDELFRRGLQVSEIDIDVPLVDYGLDSIRSINMVVDMESAFGVRISDEQAASMETLRDVVDQVTALVTVRAGQGEGDA</sequence>
<dbReference type="Gene3D" id="1.10.1200.10">
    <property type="entry name" value="ACP-like"/>
    <property type="match status" value="1"/>
</dbReference>
<accession>A0A6N9U188</accession>
<dbReference type="EMBL" id="JAHUVW010000001">
    <property type="protein sequence ID" value="MBV7671614.1"/>
    <property type="molecule type" value="Genomic_DNA"/>
</dbReference>
<feature type="domain" description="Carrier" evidence="3">
    <location>
        <begin position="1"/>
        <end position="75"/>
    </location>
</feature>
<keyword evidence="2" id="KW-0597">Phosphoprotein</keyword>
<keyword evidence="1" id="KW-0596">Phosphopantetheine</keyword>
<evidence type="ECO:0000313" key="6">
    <source>
        <dbReference type="Proteomes" id="UP000471293"/>
    </source>
</evidence>
<evidence type="ECO:0000256" key="1">
    <source>
        <dbReference type="ARBA" id="ARBA00022450"/>
    </source>
</evidence>
<dbReference type="Proteomes" id="UP000735541">
    <property type="component" value="Unassembled WGS sequence"/>
</dbReference>
<evidence type="ECO:0000313" key="5">
    <source>
        <dbReference type="EMBL" id="NEA16529.1"/>
    </source>
</evidence>
<dbReference type="Proteomes" id="UP000471293">
    <property type="component" value="Unassembled WGS sequence"/>
</dbReference>
<organism evidence="5 6">
    <name type="scientific">Streptomyces halstedii</name>
    <dbReference type="NCBI Taxonomy" id="1944"/>
    <lineage>
        <taxon>Bacteria</taxon>
        <taxon>Bacillati</taxon>
        <taxon>Actinomycetota</taxon>
        <taxon>Actinomycetes</taxon>
        <taxon>Kitasatosporales</taxon>
        <taxon>Streptomycetaceae</taxon>
        <taxon>Streptomyces</taxon>
    </lineage>
</organism>
<evidence type="ECO:0000256" key="2">
    <source>
        <dbReference type="ARBA" id="ARBA00022553"/>
    </source>
</evidence>
<dbReference type="RefSeq" id="WP_103490077.1">
    <property type="nucleotide sequence ID" value="NZ_JAAGLQ010000266.1"/>
</dbReference>
<dbReference type="InterPro" id="IPR009081">
    <property type="entry name" value="PP-bd_ACP"/>
</dbReference>
<dbReference type="EMBL" id="JAAGLQ010000266">
    <property type="protein sequence ID" value="NEA16529.1"/>
    <property type="molecule type" value="Genomic_DNA"/>
</dbReference>
<name>A0A6N9U188_STRHA</name>
<dbReference type="PROSITE" id="PS50075">
    <property type="entry name" value="CARRIER"/>
    <property type="match status" value="1"/>
</dbReference>
<evidence type="ECO:0000313" key="4">
    <source>
        <dbReference type="EMBL" id="MBV7671614.1"/>
    </source>
</evidence>
<keyword evidence="7" id="KW-1185">Reference proteome</keyword>
<evidence type="ECO:0000313" key="7">
    <source>
        <dbReference type="Proteomes" id="UP000735541"/>
    </source>
</evidence>
<reference evidence="5 6" key="1">
    <citation type="submission" date="2020-01" db="EMBL/GenBank/DDBJ databases">
        <title>Insect and environment-associated Actinomycetes.</title>
        <authorList>
            <person name="Currrie C."/>
            <person name="Chevrette M."/>
            <person name="Carlson C."/>
            <person name="Stubbendieck R."/>
            <person name="Wendt-Pienkowski E."/>
        </authorList>
    </citation>
    <scope>NUCLEOTIDE SEQUENCE [LARGE SCALE GENOMIC DNA]</scope>
    <source>
        <strain evidence="5 6">SID11342</strain>
    </source>
</reference>